<keyword evidence="2" id="KW-1185">Reference proteome</keyword>
<evidence type="ECO:0008006" key="3">
    <source>
        <dbReference type="Google" id="ProtNLM"/>
    </source>
</evidence>
<name>A0A517KW03_9PEZI</name>
<dbReference type="EMBL" id="CP042185">
    <property type="protein sequence ID" value="QDS67572.1"/>
    <property type="molecule type" value="Genomic_DNA"/>
</dbReference>
<sequence>MAEPSFLGIPQELRDQIYGYLLPSGKSLCTRQSRIHDALSSKDDLISDPTRTLRSTLVEPSTLSIETKAVYADKKMKQALAAYCSTNIYGVSRQICSEAQDALIRANEFRLVPADLTTPMRQTLPRIPVVPSNYWWIRTVEEFYDVMAFMVETCNRNRTMILGIIIAWKPAEFVKLELTTVRLLLAPLFDNQCEVPLFFPSLHILGMEDWSAHTGNSLLVEQCLDNLEGLHTLLLELAVYTRGTIRGIDGLLRSWAEKYRKLQGSALDDWVKSKLEGLSHSCKKEVEESRKP</sequence>
<organism evidence="1 2">
    <name type="scientific">Venturia effusa</name>
    <dbReference type="NCBI Taxonomy" id="50376"/>
    <lineage>
        <taxon>Eukaryota</taxon>
        <taxon>Fungi</taxon>
        <taxon>Dikarya</taxon>
        <taxon>Ascomycota</taxon>
        <taxon>Pezizomycotina</taxon>
        <taxon>Dothideomycetes</taxon>
        <taxon>Pleosporomycetidae</taxon>
        <taxon>Venturiales</taxon>
        <taxon>Venturiaceae</taxon>
        <taxon>Venturia</taxon>
    </lineage>
</organism>
<dbReference type="OrthoDB" id="62952at2759"/>
<dbReference type="Proteomes" id="UP000316270">
    <property type="component" value="Chromosome 1"/>
</dbReference>
<protein>
    <recommendedName>
        <fullName evidence="3">F-box domain-containing protein</fullName>
    </recommendedName>
</protein>
<evidence type="ECO:0000313" key="1">
    <source>
        <dbReference type="EMBL" id="QDS67572.1"/>
    </source>
</evidence>
<reference evidence="1 2" key="1">
    <citation type="submission" date="2019-07" db="EMBL/GenBank/DDBJ databases">
        <title>Finished genome of Venturia effusa.</title>
        <authorList>
            <person name="Young C.A."/>
            <person name="Cox M.P."/>
            <person name="Ganley A.R.D."/>
            <person name="David W.J."/>
        </authorList>
    </citation>
    <scope>NUCLEOTIDE SEQUENCE [LARGE SCALE GENOMIC DNA]</scope>
    <source>
        <strain evidence="2">albino</strain>
    </source>
</reference>
<gene>
    <name evidence="1" type="ORF">FKW77_003459</name>
</gene>
<evidence type="ECO:0000313" key="2">
    <source>
        <dbReference type="Proteomes" id="UP000316270"/>
    </source>
</evidence>
<accession>A0A517KW03</accession>
<proteinExistence type="predicted"/>
<dbReference type="AlphaFoldDB" id="A0A517KW03"/>